<dbReference type="KEGG" id="bmus:118888399"/>
<dbReference type="OrthoDB" id="9717391at2759"/>
<dbReference type="Proteomes" id="UP000694857">
    <property type="component" value="Chromosome X"/>
</dbReference>
<proteinExistence type="predicted"/>
<feature type="domain" description="Paraneoplastic antigen Ma-like N-terminal" evidence="3">
    <location>
        <begin position="1"/>
        <end position="50"/>
    </location>
</feature>
<evidence type="ECO:0000313" key="5">
    <source>
        <dbReference type="RefSeq" id="XP_036695243.1"/>
    </source>
</evidence>
<organism evidence="4 5">
    <name type="scientific">Balaenoptera musculus</name>
    <name type="common">Blue whale</name>
    <dbReference type="NCBI Taxonomy" id="9771"/>
    <lineage>
        <taxon>Eukaryota</taxon>
        <taxon>Metazoa</taxon>
        <taxon>Chordata</taxon>
        <taxon>Craniata</taxon>
        <taxon>Vertebrata</taxon>
        <taxon>Euteleostomi</taxon>
        <taxon>Mammalia</taxon>
        <taxon>Eutheria</taxon>
        <taxon>Laurasiatheria</taxon>
        <taxon>Artiodactyla</taxon>
        <taxon>Whippomorpha</taxon>
        <taxon>Cetacea</taxon>
        <taxon>Mysticeti</taxon>
        <taxon>Balaenopteridae</taxon>
        <taxon>Balaenoptera</taxon>
    </lineage>
</organism>
<dbReference type="GeneID" id="118888399"/>
<evidence type="ECO:0000313" key="4">
    <source>
        <dbReference type="Proteomes" id="UP000694857"/>
    </source>
</evidence>
<dbReference type="PANTHER" id="PTHR23095:SF20">
    <property type="entry name" value="PARANEOPLASTIC ANTIGEN MA6E"/>
    <property type="match status" value="1"/>
</dbReference>
<dbReference type="RefSeq" id="XP_036695243.1">
    <property type="nucleotide sequence ID" value="XM_036839348.1"/>
</dbReference>
<name>A0A8B8WDL8_BALMU</name>
<dbReference type="PANTHER" id="PTHR23095">
    <property type="entry name" value="PARANEOPLASTIC ANTIGEN"/>
    <property type="match status" value="1"/>
</dbReference>
<sequence length="417" mass="43701">MALAILRDWCRWMGVNAQRSLLILGIPDDCKDQEFQEAVQAALCSLGRRELQPGHGEESFESWLEQANDMLHLWRHVSERERRRRLVESLRGPALDLLCGLLAEDPELAAQDCLAALVQGFGNKDPRVSARLKVVTCAQRPQETLFAYVMRLEGLLQSALEKGAIHPATADQVRARQVLMRARLNDTLQKELRRMRLMRRPPGFLGMLRLVQKAEAWEADPASSEQFPGGEEARVDVGVLAAAAQAAPAHEAITEGTTADGTKASPAGEDTAAQAALSKEGSAEDHPAREKASEAVAGTAKAGEAAPEDHGAARAAPGPGETNKASAATQEDGSAPAPAGLGQAGPSGAPGAPMPGRVGSASPVAPGGPGWEPEGLAQAGGQEAEEPPEEGLKPIPEVPGNEDGAAEMSPPGSSSGQ</sequence>
<feature type="compositionally biased region" description="Low complexity" evidence="1">
    <location>
        <begin position="372"/>
        <end position="382"/>
    </location>
</feature>
<dbReference type="InterPro" id="IPR048271">
    <property type="entry name" value="PNMA_N"/>
</dbReference>
<feature type="compositionally biased region" description="Low complexity" evidence="1">
    <location>
        <begin position="335"/>
        <end position="365"/>
    </location>
</feature>
<keyword evidence="4" id="KW-1185">Reference proteome</keyword>
<dbReference type="InterPro" id="IPR026523">
    <property type="entry name" value="PNMA"/>
</dbReference>
<dbReference type="Pfam" id="PF20846">
    <property type="entry name" value="PNMA_N"/>
    <property type="match status" value="1"/>
</dbReference>
<gene>
    <name evidence="5" type="primary">LOC118888399</name>
</gene>
<evidence type="ECO:0000259" key="2">
    <source>
        <dbReference type="Pfam" id="PF14893"/>
    </source>
</evidence>
<feature type="region of interest" description="Disordered" evidence="1">
    <location>
        <begin position="249"/>
        <end position="417"/>
    </location>
</feature>
<dbReference type="Pfam" id="PF14893">
    <property type="entry name" value="PNMA"/>
    <property type="match status" value="1"/>
</dbReference>
<feature type="compositionally biased region" description="Low complexity" evidence="1">
    <location>
        <begin position="294"/>
        <end position="305"/>
    </location>
</feature>
<evidence type="ECO:0000256" key="1">
    <source>
        <dbReference type="SAM" id="MobiDB-lite"/>
    </source>
</evidence>
<feature type="compositionally biased region" description="Polar residues" evidence="1">
    <location>
        <begin position="323"/>
        <end position="332"/>
    </location>
</feature>
<accession>A0A8B8WDL8</accession>
<dbReference type="InterPro" id="IPR048270">
    <property type="entry name" value="PNMA_C"/>
</dbReference>
<protein>
    <submittedName>
        <fullName evidence="5">Paraneoplastic antigen Ma6E-like</fullName>
    </submittedName>
</protein>
<reference evidence="5" key="1">
    <citation type="submission" date="2025-08" db="UniProtKB">
        <authorList>
            <consortium name="RefSeq"/>
        </authorList>
    </citation>
    <scope>IDENTIFICATION</scope>
    <source>
        <tissue evidence="5">Epidermis and Blubber</tissue>
    </source>
</reference>
<feature type="domain" description="Paraneoplastic antigen Ma-like C-terminal" evidence="2">
    <location>
        <begin position="52"/>
        <end position="208"/>
    </location>
</feature>
<dbReference type="AlphaFoldDB" id="A0A8B8WDL8"/>
<evidence type="ECO:0000259" key="3">
    <source>
        <dbReference type="Pfam" id="PF20846"/>
    </source>
</evidence>
<feature type="compositionally biased region" description="Basic and acidic residues" evidence="1">
    <location>
        <begin position="281"/>
        <end position="293"/>
    </location>
</feature>